<dbReference type="Proteomes" id="UP001159428">
    <property type="component" value="Unassembled WGS sequence"/>
</dbReference>
<comment type="caution">
    <text evidence="1">The sequence shown here is derived from an EMBL/GenBank/DDBJ whole genome shotgun (WGS) entry which is preliminary data.</text>
</comment>
<proteinExistence type="predicted"/>
<dbReference type="EMBL" id="CALNXJ010000001">
    <property type="protein sequence ID" value="CAH3031341.1"/>
    <property type="molecule type" value="Genomic_DNA"/>
</dbReference>
<protein>
    <submittedName>
        <fullName evidence="1">Uncharacterized protein</fullName>
    </submittedName>
</protein>
<accession>A0AAU9VN23</accession>
<keyword evidence="2" id="KW-1185">Reference proteome</keyword>
<name>A0AAU9VN23_9CNID</name>
<evidence type="ECO:0000313" key="1">
    <source>
        <dbReference type="EMBL" id="CAH3031341.1"/>
    </source>
</evidence>
<sequence length="136" mass="15589">MPHFDYCCKVWDVLGILVERLQKHHKICARVIMRYKNEAGKSELVLHHLGWNLAPAQLSNIFRDSCSNKNYHLSSTDNYLAIPLPKTEFLKKSLSFNGAKIWNSFPNEIRSSETLASFDELISTYRPTLVHAPTGN</sequence>
<organism evidence="1 2">
    <name type="scientific">Pocillopora meandrina</name>
    <dbReference type="NCBI Taxonomy" id="46732"/>
    <lineage>
        <taxon>Eukaryota</taxon>
        <taxon>Metazoa</taxon>
        <taxon>Cnidaria</taxon>
        <taxon>Anthozoa</taxon>
        <taxon>Hexacorallia</taxon>
        <taxon>Scleractinia</taxon>
        <taxon>Astrocoeniina</taxon>
        <taxon>Pocilloporidae</taxon>
        <taxon>Pocillopora</taxon>
    </lineage>
</organism>
<evidence type="ECO:0000313" key="2">
    <source>
        <dbReference type="Proteomes" id="UP001159428"/>
    </source>
</evidence>
<dbReference type="AlphaFoldDB" id="A0AAU9VN23"/>
<gene>
    <name evidence="1" type="ORF">PMEA_00000032</name>
</gene>
<reference evidence="1 2" key="1">
    <citation type="submission" date="2022-05" db="EMBL/GenBank/DDBJ databases">
        <authorList>
            <consortium name="Genoscope - CEA"/>
            <person name="William W."/>
        </authorList>
    </citation>
    <scope>NUCLEOTIDE SEQUENCE [LARGE SCALE GENOMIC DNA]</scope>
</reference>